<dbReference type="EC" id="3.2.1.22" evidence="2 5"/>
<feature type="active site" description="Nucleophile" evidence="6">
    <location>
        <position position="480"/>
    </location>
</feature>
<reference evidence="9" key="1">
    <citation type="journal article" date="2021" name="PeerJ">
        <title>Extensive microbial diversity within the chicken gut microbiome revealed by metagenomics and culture.</title>
        <authorList>
            <person name="Gilroy R."/>
            <person name="Ravi A."/>
            <person name="Getino M."/>
            <person name="Pursley I."/>
            <person name="Horton D.L."/>
            <person name="Alikhan N.F."/>
            <person name="Baker D."/>
            <person name="Gharbi K."/>
            <person name="Hall N."/>
            <person name="Watson M."/>
            <person name="Adriaenssens E.M."/>
            <person name="Foster-Nyarko E."/>
            <person name="Jarju S."/>
            <person name="Secka A."/>
            <person name="Antonio M."/>
            <person name="Oren A."/>
            <person name="Chaudhuri R.R."/>
            <person name="La Ragione R."/>
            <person name="Hildebrand F."/>
            <person name="Pallen M.J."/>
        </authorList>
    </citation>
    <scope>NUCLEOTIDE SEQUENCE</scope>
    <source>
        <strain evidence="9">USAMLcec4-12693</strain>
    </source>
</reference>
<evidence type="ECO:0000313" key="10">
    <source>
        <dbReference type="Proteomes" id="UP000813420"/>
    </source>
</evidence>
<evidence type="ECO:0000259" key="7">
    <source>
        <dbReference type="Pfam" id="PF16874"/>
    </source>
</evidence>
<dbReference type="FunFam" id="3.20.20.70:FF:000118">
    <property type="entry name" value="Alpha-galactosidase"/>
    <property type="match status" value="1"/>
</dbReference>
<gene>
    <name evidence="9" type="ORF">K8V39_11765</name>
</gene>
<dbReference type="Pfam" id="PF16874">
    <property type="entry name" value="Glyco_hydro_36C"/>
    <property type="match status" value="1"/>
</dbReference>
<dbReference type="GO" id="GO:0016052">
    <property type="term" value="P:carbohydrate catabolic process"/>
    <property type="evidence" value="ECO:0007669"/>
    <property type="project" value="InterPro"/>
</dbReference>
<dbReference type="Pfam" id="PF16875">
    <property type="entry name" value="Glyco_hydro_36N"/>
    <property type="match status" value="1"/>
</dbReference>
<dbReference type="PANTHER" id="PTHR43053">
    <property type="entry name" value="GLYCOSIDASE FAMILY 31"/>
    <property type="match status" value="1"/>
</dbReference>
<dbReference type="GO" id="GO:0004557">
    <property type="term" value="F:alpha-galactosidase activity"/>
    <property type="evidence" value="ECO:0007669"/>
    <property type="project" value="UniProtKB-UniRule"/>
</dbReference>
<evidence type="ECO:0000256" key="1">
    <source>
        <dbReference type="ARBA" id="ARBA00001255"/>
    </source>
</evidence>
<dbReference type="CDD" id="cd14791">
    <property type="entry name" value="GH36"/>
    <property type="match status" value="1"/>
</dbReference>
<dbReference type="InterPro" id="IPR031705">
    <property type="entry name" value="Glyco_hydro_36_C"/>
</dbReference>
<keyword evidence="4 5" id="KW-0326">Glycosidase</keyword>
<comment type="caution">
    <text evidence="9">The sequence shown here is derived from an EMBL/GenBank/DDBJ whole genome shotgun (WGS) entry which is preliminary data.</text>
</comment>
<dbReference type="PROSITE" id="PS00512">
    <property type="entry name" value="ALPHA_GALACTOSIDASE"/>
    <property type="match status" value="1"/>
</dbReference>
<dbReference type="RefSeq" id="WP_277272554.1">
    <property type="nucleotide sequence ID" value="NZ_DYXE01000092.1"/>
</dbReference>
<dbReference type="PRINTS" id="PR00743">
    <property type="entry name" value="GLHYDRLASE36"/>
</dbReference>
<evidence type="ECO:0000256" key="3">
    <source>
        <dbReference type="ARBA" id="ARBA00022801"/>
    </source>
</evidence>
<dbReference type="SUPFAM" id="SSF51445">
    <property type="entry name" value="(Trans)glycosidases"/>
    <property type="match status" value="1"/>
</dbReference>
<evidence type="ECO:0000256" key="6">
    <source>
        <dbReference type="PIRSR" id="PIRSR005536-1"/>
    </source>
</evidence>
<dbReference type="Proteomes" id="UP000813420">
    <property type="component" value="Unassembled WGS sequence"/>
</dbReference>
<keyword evidence="3 5" id="KW-0378">Hydrolase</keyword>
<dbReference type="EMBL" id="DYXE01000092">
    <property type="protein sequence ID" value="HJH50920.1"/>
    <property type="molecule type" value="Genomic_DNA"/>
</dbReference>
<dbReference type="InterPro" id="IPR002252">
    <property type="entry name" value="Glyco_hydro_36"/>
</dbReference>
<feature type="domain" description="Glycosyl hydrolase family 36 C-terminal" evidence="7">
    <location>
        <begin position="652"/>
        <end position="726"/>
    </location>
</feature>
<protein>
    <recommendedName>
        <fullName evidence="2 5">Alpha-galactosidase</fullName>
        <ecNumber evidence="2 5">3.2.1.22</ecNumber>
    </recommendedName>
</protein>
<dbReference type="Gene3D" id="3.20.20.70">
    <property type="entry name" value="Aldolase class I"/>
    <property type="match status" value="1"/>
</dbReference>
<dbReference type="Gene3D" id="2.60.40.1180">
    <property type="entry name" value="Golgi alpha-mannosidase II"/>
    <property type="match status" value="1"/>
</dbReference>
<evidence type="ECO:0000256" key="2">
    <source>
        <dbReference type="ARBA" id="ARBA00012755"/>
    </source>
</evidence>
<reference evidence="9" key="2">
    <citation type="submission" date="2021-09" db="EMBL/GenBank/DDBJ databases">
        <authorList>
            <person name="Gilroy R."/>
        </authorList>
    </citation>
    <scope>NUCLEOTIDE SEQUENCE</scope>
    <source>
        <strain evidence="9">USAMLcec4-12693</strain>
    </source>
</reference>
<dbReference type="InterPro" id="IPR050985">
    <property type="entry name" value="Alpha-glycosidase_related"/>
</dbReference>
<dbReference type="InterPro" id="IPR013780">
    <property type="entry name" value="Glyco_hydro_b"/>
</dbReference>
<dbReference type="InterPro" id="IPR000111">
    <property type="entry name" value="Glyco_hydro_27/36_CS"/>
</dbReference>
<dbReference type="AlphaFoldDB" id="A0A9D2W024"/>
<organism evidence="9 10">
    <name type="scientific">Merdimonas faecis</name>
    <dbReference type="NCBI Taxonomy" id="1653435"/>
    <lineage>
        <taxon>Bacteria</taxon>
        <taxon>Bacillati</taxon>
        <taxon>Bacillota</taxon>
        <taxon>Clostridia</taxon>
        <taxon>Lachnospirales</taxon>
        <taxon>Lachnospiraceae</taxon>
        <taxon>Merdimonas</taxon>
    </lineage>
</organism>
<evidence type="ECO:0000256" key="4">
    <source>
        <dbReference type="ARBA" id="ARBA00023295"/>
    </source>
</evidence>
<dbReference type="PANTHER" id="PTHR43053:SF3">
    <property type="entry name" value="ALPHA-GALACTOSIDASE C-RELATED"/>
    <property type="match status" value="1"/>
</dbReference>
<dbReference type="InterPro" id="IPR038417">
    <property type="entry name" value="Alpga-gal_N_sf"/>
</dbReference>
<dbReference type="Pfam" id="PF02065">
    <property type="entry name" value="Melibiase"/>
    <property type="match status" value="1"/>
</dbReference>
<name>A0A9D2W024_9FIRM</name>
<evidence type="ECO:0000256" key="5">
    <source>
        <dbReference type="PIRNR" id="PIRNR005536"/>
    </source>
</evidence>
<dbReference type="PIRSF" id="PIRSF005536">
    <property type="entry name" value="Agal"/>
    <property type="match status" value="1"/>
</dbReference>
<comment type="similarity">
    <text evidence="5">Belongs to the glycosyl hydrolase.</text>
</comment>
<proteinExistence type="inferred from homology"/>
<feature type="domain" description="Glycosyl hydrolase family 36 N-terminal" evidence="8">
    <location>
        <begin position="31"/>
        <end position="287"/>
    </location>
</feature>
<comment type="catalytic activity">
    <reaction evidence="1 5">
        <text>Hydrolysis of terminal, non-reducing alpha-D-galactose residues in alpha-D-galactosides, including galactose oligosaccharides, galactomannans and galactolipids.</text>
        <dbReference type="EC" id="3.2.1.22"/>
    </reaction>
</comment>
<evidence type="ECO:0000313" key="9">
    <source>
        <dbReference type="EMBL" id="HJH50920.1"/>
    </source>
</evidence>
<dbReference type="InterPro" id="IPR017853">
    <property type="entry name" value="GH"/>
</dbReference>
<dbReference type="InterPro" id="IPR013785">
    <property type="entry name" value="Aldolase_TIM"/>
</dbReference>
<dbReference type="InterPro" id="IPR031704">
    <property type="entry name" value="Glyco_hydro_36_N"/>
</dbReference>
<feature type="active site" description="Proton donor" evidence="6">
    <location>
        <position position="550"/>
    </location>
</feature>
<evidence type="ECO:0000259" key="8">
    <source>
        <dbReference type="Pfam" id="PF16875"/>
    </source>
</evidence>
<dbReference type="Gene3D" id="2.70.98.60">
    <property type="entry name" value="alpha-galactosidase from lactobacil brevis"/>
    <property type="match status" value="1"/>
</dbReference>
<accession>A0A9D2W024</accession>
<sequence length="729" mass="83541">MAILLDSENNVFTLQTNHSMYQMKADRYGVLLHTWFGEKGKIFDYSYLITYADRGFSGNPYDVDDERTYSLDALPQEYPTYGSGDYRGSALKVRYPDGTTSCELRYVKHEVLEGKYSIPGLPAIYQMPENKADTLVITLEDTRKVFYVHLYYGVMEDLDIITRSVRIENHSDAPIYLENVQSTCVDYLHGEFDLHTFYGRHVKERNYQRAAIHHGIQSVGSTRGMSSHQYNPFLILSDKDTTETSGNCYGFSFLYSGDFLGSAEFDTYNQTRLLLGIHPGNFQYRLEPDETFCSPEVAMTYSNKGLEHLSHTYHKAYRNNLCRGKFKKARRPVLLNSWEGVYFDFNGEKLLQMARDAASMGIELFVMDDGWFGKRDKDVSGLGDWFVNEKKLGCTLGELSEQIHALGLQFGIWFEPECVSEDSDLYRAHPDWALKVPGKAPTRSRYQLVLDFSRADVRDYIFKQMCQVLDSAKIEYLKWDFNRSISDIYSAVLPADKQGEVAHRFILGLYDMLDKLGRRYPNMLIEGCCGGGGRFDAGMLYYSPQIWGSDNTDAVERLTIQYGSSFCYPISAIGSHVSQCPNEQTGRYTPINTRATVAMSGTFGYELDVNHMTPAEKEVVKSQIFEFKKYYDLIQYGRYYRLTDPMKTKDYHCWQFAAEDKSEALLCVVALQIRPNGPGCWTKLRGLDPDSIYEINGEEYPGDVLMNAGIPLPKATEEYESFRIHIQKK</sequence>